<dbReference type="EMBL" id="JANEYG010000057">
    <property type="protein sequence ID" value="KAJ8915180.1"/>
    <property type="molecule type" value="Genomic_DNA"/>
</dbReference>
<dbReference type="InterPro" id="IPR050975">
    <property type="entry name" value="Sleep_regulator"/>
</dbReference>
<evidence type="ECO:0000256" key="3">
    <source>
        <dbReference type="ARBA" id="ARBA00022692"/>
    </source>
</evidence>
<dbReference type="Proteomes" id="UP001159042">
    <property type="component" value="Unassembled WGS sequence"/>
</dbReference>
<keyword evidence="5" id="KW-1133">Transmembrane helix</keyword>
<evidence type="ECO:0000256" key="5">
    <source>
        <dbReference type="ARBA" id="ARBA00022989"/>
    </source>
</evidence>
<keyword evidence="4 8" id="KW-0732">Signal</keyword>
<dbReference type="AlphaFoldDB" id="A0AAV8VLY6"/>
<keyword evidence="2" id="KW-0336">GPI-anchor</keyword>
<accession>A0AAV8VLY6</accession>
<reference evidence="9 10" key="1">
    <citation type="journal article" date="2023" name="Insect Mol. Biol.">
        <title>Genome sequencing provides insights into the evolution of gene families encoding plant cell wall-degrading enzymes in longhorned beetles.</title>
        <authorList>
            <person name="Shin N.R."/>
            <person name="Okamura Y."/>
            <person name="Kirsch R."/>
            <person name="Pauchet Y."/>
        </authorList>
    </citation>
    <scope>NUCLEOTIDE SEQUENCE [LARGE SCALE GENOMIC DNA]</scope>
    <source>
        <strain evidence="9">EAD_L_NR</strain>
    </source>
</reference>
<comment type="caution">
    <text evidence="9">The sequence shown here is derived from an EMBL/GenBank/DDBJ whole genome shotgun (WGS) entry which is preliminary data.</text>
</comment>
<keyword evidence="3" id="KW-0812">Transmembrane</keyword>
<comment type="subcellular location">
    <subcellularLocation>
        <location evidence="1">Membrane</location>
        <topology evidence="1">Lipid-anchor</topology>
        <topology evidence="1">GPI-anchor</topology>
    </subcellularLocation>
</comment>
<gene>
    <name evidence="9" type="ORF">NQ315_000433</name>
</gene>
<evidence type="ECO:0000256" key="6">
    <source>
        <dbReference type="ARBA" id="ARBA00023136"/>
    </source>
</evidence>
<evidence type="ECO:0000256" key="7">
    <source>
        <dbReference type="ARBA" id="ARBA00023288"/>
    </source>
</evidence>
<sequence>MNKLIVFVAVSVAMFEIASAIQCYSCLRGEECESELKKWEKKSCSTGDVPVAPNYQYGCLKLNYKDKISQKAMVQRKCFLTEIKDGKPSFKCPSTDGEPTDCSVCLTDLCNSAPSVSFSFVALSGVLLALLAPKLL</sequence>
<evidence type="ECO:0000256" key="1">
    <source>
        <dbReference type="ARBA" id="ARBA00004589"/>
    </source>
</evidence>
<evidence type="ECO:0008006" key="11">
    <source>
        <dbReference type="Google" id="ProtNLM"/>
    </source>
</evidence>
<feature type="chain" id="PRO_5043687110" description="Protein sleepless" evidence="8">
    <location>
        <begin position="21"/>
        <end position="136"/>
    </location>
</feature>
<keyword evidence="10" id="KW-1185">Reference proteome</keyword>
<proteinExistence type="predicted"/>
<evidence type="ECO:0000256" key="8">
    <source>
        <dbReference type="SAM" id="SignalP"/>
    </source>
</evidence>
<keyword evidence="2" id="KW-0325">Glycoprotein</keyword>
<name>A0AAV8VLY6_9CUCU</name>
<evidence type="ECO:0000256" key="2">
    <source>
        <dbReference type="ARBA" id="ARBA00022622"/>
    </source>
</evidence>
<organism evidence="9 10">
    <name type="scientific">Exocentrus adspersus</name>
    <dbReference type="NCBI Taxonomy" id="1586481"/>
    <lineage>
        <taxon>Eukaryota</taxon>
        <taxon>Metazoa</taxon>
        <taxon>Ecdysozoa</taxon>
        <taxon>Arthropoda</taxon>
        <taxon>Hexapoda</taxon>
        <taxon>Insecta</taxon>
        <taxon>Pterygota</taxon>
        <taxon>Neoptera</taxon>
        <taxon>Endopterygota</taxon>
        <taxon>Coleoptera</taxon>
        <taxon>Polyphaga</taxon>
        <taxon>Cucujiformia</taxon>
        <taxon>Chrysomeloidea</taxon>
        <taxon>Cerambycidae</taxon>
        <taxon>Lamiinae</taxon>
        <taxon>Acanthocinini</taxon>
        <taxon>Exocentrus</taxon>
    </lineage>
</organism>
<dbReference type="PANTHER" id="PTHR33562">
    <property type="entry name" value="ATILLA, ISOFORM B-RELATED-RELATED"/>
    <property type="match status" value="1"/>
</dbReference>
<feature type="signal peptide" evidence="8">
    <location>
        <begin position="1"/>
        <end position="20"/>
    </location>
</feature>
<evidence type="ECO:0000256" key="4">
    <source>
        <dbReference type="ARBA" id="ARBA00022729"/>
    </source>
</evidence>
<protein>
    <recommendedName>
        <fullName evidence="11">Protein sleepless</fullName>
    </recommendedName>
</protein>
<keyword evidence="7" id="KW-0449">Lipoprotein</keyword>
<dbReference type="GO" id="GO:0098552">
    <property type="term" value="C:side of membrane"/>
    <property type="evidence" value="ECO:0007669"/>
    <property type="project" value="UniProtKB-KW"/>
</dbReference>
<evidence type="ECO:0000313" key="10">
    <source>
        <dbReference type="Proteomes" id="UP001159042"/>
    </source>
</evidence>
<keyword evidence="6" id="KW-0472">Membrane</keyword>
<evidence type="ECO:0000313" key="9">
    <source>
        <dbReference type="EMBL" id="KAJ8915180.1"/>
    </source>
</evidence>